<organism evidence="6">
    <name type="scientific">viral metagenome</name>
    <dbReference type="NCBI Taxonomy" id="1070528"/>
    <lineage>
        <taxon>unclassified sequences</taxon>
        <taxon>metagenomes</taxon>
        <taxon>organismal metagenomes</taxon>
    </lineage>
</organism>
<evidence type="ECO:0000313" key="6">
    <source>
        <dbReference type="EMBL" id="QHS83639.1"/>
    </source>
</evidence>
<keyword evidence="3" id="KW-0347">Helicase</keyword>
<sequence>MNMENKPDKYISERGYTIKKTCLSEEEHNKIKKDLTVSPFTIQGYTNMPTPKFKVYLESKTKYYLPRFYGISKFGKVSKNYLEELDHGENIAQDFNGQLKEIQVPIASKMIDELKSTGGGILNLHCGMGKTVLAIYIIAQMKKKTLIIVHKEFLMNQWKERLNQFLPNAKVGIIQQNKVKVENHDVVIAMLQSVAMKSYERNIYESFGFTIVDEAHHISSQVFSRALPKISTRYMLGLSATLDRKDGLRRVFEWYLGKPTVCVQNMDVGEVVVNVIKLNDPQYQVPFYNGNGTLNLAKLINTLVISPKRMKIILDWIKKFVKDNRKILVLSERRKHLEDIDLKAKELGLECGFYFGGLSQQKLKESESKQIILGTYHMISEGFDLSSLDSLIFASPKTDVVQATGRILRQGKNRKTIPTIVDIEDQIDYLKKKSKTRISYYKKNKFTINVCD</sequence>
<keyword evidence="1" id="KW-0547">Nucleotide-binding</keyword>
<evidence type="ECO:0000259" key="5">
    <source>
        <dbReference type="PROSITE" id="PS51192"/>
    </source>
</evidence>
<reference evidence="6" key="1">
    <citation type="journal article" date="2020" name="Nature">
        <title>Giant virus diversity and host interactions through global metagenomics.</title>
        <authorList>
            <person name="Schulz F."/>
            <person name="Roux S."/>
            <person name="Paez-Espino D."/>
            <person name="Jungbluth S."/>
            <person name="Walsh D.A."/>
            <person name="Denef V.J."/>
            <person name="McMahon K.D."/>
            <person name="Konstantinidis K.T."/>
            <person name="Eloe-Fadrosh E.A."/>
            <person name="Kyrpides N.C."/>
            <person name="Woyke T."/>
        </authorList>
    </citation>
    <scope>NUCLEOTIDE SEQUENCE</scope>
    <source>
        <strain evidence="6">GVMAG-S-ERX555961-36</strain>
    </source>
</reference>
<dbReference type="EMBL" id="MN738761">
    <property type="protein sequence ID" value="QHS83639.1"/>
    <property type="molecule type" value="Genomic_DNA"/>
</dbReference>
<dbReference type="InterPro" id="IPR050615">
    <property type="entry name" value="ATP-dep_DNA_Helicase"/>
</dbReference>
<dbReference type="GO" id="GO:0003677">
    <property type="term" value="F:DNA binding"/>
    <property type="evidence" value="ECO:0007669"/>
    <property type="project" value="InterPro"/>
</dbReference>
<evidence type="ECO:0000256" key="3">
    <source>
        <dbReference type="ARBA" id="ARBA00022806"/>
    </source>
</evidence>
<keyword evidence="2" id="KW-0378">Hydrolase</keyword>
<dbReference type="GO" id="GO:0004386">
    <property type="term" value="F:helicase activity"/>
    <property type="evidence" value="ECO:0007669"/>
    <property type="project" value="UniProtKB-KW"/>
</dbReference>
<dbReference type="GO" id="GO:0005524">
    <property type="term" value="F:ATP binding"/>
    <property type="evidence" value="ECO:0007669"/>
    <property type="project" value="UniProtKB-KW"/>
</dbReference>
<dbReference type="SUPFAM" id="SSF52540">
    <property type="entry name" value="P-loop containing nucleoside triphosphate hydrolases"/>
    <property type="match status" value="1"/>
</dbReference>
<feature type="domain" description="Helicase ATP-binding" evidence="5">
    <location>
        <begin position="111"/>
        <end position="260"/>
    </location>
</feature>
<keyword evidence="4" id="KW-0067">ATP-binding</keyword>
<dbReference type="Pfam" id="PF04851">
    <property type="entry name" value="ResIII"/>
    <property type="match status" value="1"/>
</dbReference>
<proteinExistence type="predicted"/>
<dbReference type="AlphaFoldDB" id="A0A6C0AUL5"/>
<protein>
    <recommendedName>
        <fullName evidence="5">Helicase ATP-binding domain-containing protein</fullName>
    </recommendedName>
</protein>
<dbReference type="PANTHER" id="PTHR11274:SF0">
    <property type="entry name" value="GENERAL TRANSCRIPTION AND DNA REPAIR FACTOR IIH HELICASE SUBUNIT XPB"/>
    <property type="match status" value="1"/>
</dbReference>
<dbReference type="InterPro" id="IPR006935">
    <property type="entry name" value="Helicase/UvrB_N"/>
</dbReference>
<dbReference type="Gene3D" id="3.40.50.300">
    <property type="entry name" value="P-loop containing nucleotide triphosphate hydrolases"/>
    <property type="match status" value="2"/>
</dbReference>
<dbReference type="InterPro" id="IPR014001">
    <property type="entry name" value="Helicase_ATP-bd"/>
</dbReference>
<evidence type="ECO:0000256" key="2">
    <source>
        <dbReference type="ARBA" id="ARBA00022801"/>
    </source>
</evidence>
<dbReference type="InterPro" id="IPR027417">
    <property type="entry name" value="P-loop_NTPase"/>
</dbReference>
<dbReference type="CDD" id="cd17926">
    <property type="entry name" value="DEXHc_RE"/>
    <property type="match status" value="1"/>
</dbReference>
<accession>A0A6C0AUL5</accession>
<dbReference type="PROSITE" id="PS51192">
    <property type="entry name" value="HELICASE_ATP_BIND_1"/>
    <property type="match status" value="1"/>
</dbReference>
<name>A0A6C0AUL5_9ZZZZ</name>
<dbReference type="SMART" id="SM00487">
    <property type="entry name" value="DEXDc"/>
    <property type="match status" value="1"/>
</dbReference>
<dbReference type="PANTHER" id="PTHR11274">
    <property type="entry name" value="RAD25/XP-B DNA REPAIR HELICASE"/>
    <property type="match status" value="1"/>
</dbReference>
<evidence type="ECO:0000256" key="4">
    <source>
        <dbReference type="ARBA" id="ARBA00022840"/>
    </source>
</evidence>
<evidence type="ECO:0000256" key="1">
    <source>
        <dbReference type="ARBA" id="ARBA00022741"/>
    </source>
</evidence>
<dbReference type="GO" id="GO:0016787">
    <property type="term" value="F:hydrolase activity"/>
    <property type="evidence" value="ECO:0007669"/>
    <property type="project" value="UniProtKB-KW"/>
</dbReference>